<dbReference type="InParanoid" id="A0LSG9"/>
<dbReference type="Pfam" id="PF01047">
    <property type="entry name" value="MarR"/>
    <property type="match status" value="1"/>
</dbReference>
<sequence length="151" mass="16348">MPSAQKSAAELVELATDLRVAAGRLLRRTRAAAAGGLTPSQLAVLTTLEEHGQLRLGELAHREGVAPPTMSRTVDALLLLGLVARRPDPADARSTFVELTTAGRAVIRRTADRRTRLLAEHLRRLSTAELRAIRDVLPVLHRLADDLGSDE</sequence>
<dbReference type="InterPro" id="IPR036388">
    <property type="entry name" value="WH-like_DNA-bd_sf"/>
</dbReference>
<gene>
    <name evidence="2" type="ordered locus">Acel_0606</name>
</gene>
<name>A0LSG9_ACIC1</name>
<reference evidence="2 3" key="1">
    <citation type="journal article" date="2009" name="Genome Res.">
        <title>Complete genome of the cellulolytic thermophile Acidothermus cellulolyticus 11B provides insights into its ecophysiological and evolutionary adaptations.</title>
        <authorList>
            <person name="Barabote R.D."/>
            <person name="Xie G."/>
            <person name="Leu D.H."/>
            <person name="Normand P."/>
            <person name="Necsulea A."/>
            <person name="Daubin V."/>
            <person name="Medigue C."/>
            <person name="Adney W.S."/>
            <person name="Xu X.C."/>
            <person name="Lapidus A."/>
            <person name="Parales R.E."/>
            <person name="Detter C."/>
            <person name="Pujic P."/>
            <person name="Bruce D."/>
            <person name="Lavire C."/>
            <person name="Challacombe J.F."/>
            <person name="Brettin T.S."/>
            <person name="Berry A.M."/>
        </authorList>
    </citation>
    <scope>NUCLEOTIDE SEQUENCE [LARGE SCALE GENOMIC DNA]</scope>
    <source>
        <strain evidence="3">ATCC 43068 / DSM 8971 / 11B</strain>
    </source>
</reference>
<dbReference type="GO" id="GO:0003700">
    <property type="term" value="F:DNA-binding transcription factor activity"/>
    <property type="evidence" value="ECO:0007669"/>
    <property type="project" value="InterPro"/>
</dbReference>
<dbReference type="RefSeq" id="WP_011719442.1">
    <property type="nucleotide sequence ID" value="NC_008578.1"/>
</dbReference>
<dbReference type="SUPFAM" id="SSF46785">
    <property type="entry name" value="Winged helix' DNA-binding domain"/>
    <property type="match status" value="1"/>
</dbReference>
<dbReference type="HOGENOM" id="CLU_083287_15_1_11"/>
<protein>
    <submittedName>
        <fullName evidence="2">Transcriptional regulator, MarR family</fullName>
    </submittedName>
</protein>
<dbReference type="OrthoDB" id="4311144at2"/>
<keyword evidence="3" id="KW-1185">Reference proteome</keyword>
<dbReference type="STRING" id="351607.Acel_0606"/>
<dbReference type="InterPro" id="IPR000835">
    <property type="entry name" value="HTH_MarR-typ"/>
</dbReference>
<dbReference type="eggNOG" id="COG1846">
    <property type="taxonomic scope" value="Bacteria"/>
</dbReference>
<dbReference type="PROSITE" id="PS50995">
    <property type="entry name" value="HTH_MARR_2"/>
    <property type="match status" value="1"/>
</dbReference>
<accession>A0LSG9</accession>
<evidence type="ECO:0000313" key="2">
    <source>
        <dbReference type="EMBL" id="ABK52379.1"/>
    </source>
</evidence>
<dbReference type="Proteomes" id="UP000008221">
    <property type="component" value="Chromosome"/>
</dbReference>
<evidence type="ECO:0000259" key="1">
    <source>
        <dbReference type="PROSITE" id="PS50995"/>
    </source>
</evidence>
<dbReference type="InterPro" id="IPR036390">
    <property type="entry name" value="WH_DNA-bd_sf"/>
</dbReference>
<evidence type="ECO:0000313" key="3">
    <source>
        <dbReference type="Proteomes" id="UP000008221"/>
    </source>
</evidence>
<dbReference type="EMBL" id="CP000481">
    <property type="protein sequence ID" value="ABK52379.1"/>
    <property type="molecule type" value="Genomic_DNA"/>
</dbReference>
<dbReference type="AlphaFoldDB" id="A0LSG9"/>
<dbReference type="PANTHER" id="PTHR39515">
    <property type="entry name" value="CONSERVED PROTEIN"/>
    <property type="match status" value="1"/>
</dbReference>
<proteinExistence type="predicted"/>
<organism evidence="2 3">
    <name type="scientific">Acidothermus cellulolyticus (strain ATCC 43068 / DSM 8971 / 11B)</name>
    <dbReference type="NCBI Taxonomy" id="351607"/>
    <lineage>
        <taxon>Bacteria</taxon>
        <taxon>Bacillati</taxon>
        <taxon>Actinomycetota</taxon>
        <taxon>Actinomycetes</taxon>
        <taxon>Acidothermales</taxon>
        <taxon>Acidothermaceae</taxon>
        <taxon>Acidothermus</taxon>
    </lineage>
</organism>
<dbReference type="Gene3D" id="1.10.10.10">
    <property type="entry name" value="Winged helix-like DNA-binding domain superfamily/Winged helix DNA-binding domain"/>
    <property type="match status" value="1"/>
</dbReference>
<dbReference type="KEGG" id="ace:Acel_0606"/>
<dbReference type="InterPro" id="IPR052526">
    <property type="entry name" value="HTH-type_Bedaq_tolerance"/>
</dbReference>
<feature type="domain" description="HTH marR-type" evidence="1">
    <location>
        <begin position="8"/>
        <end position="142"/>
    </location>
</feature>
<dbReference type="PANTHER" id="PTHR39515:SF2">
    <property type="entry name" value="HTH-TYPE TRANSCRIPTIONAL REGULATOR RV0880"/>
    <property type="match status" value="1"/>
</dbReference>
<dbReference type="FunCoup" id="A0LSG9">
    <property type="interactions" value="2"/>
</dbReference>
<dbReference type="SMART" id="SM00347">
    <property type="entry name" value="HTH_MARR"/>
    <property type="match status" value="1"/>
</dbReference>